<keyword evidence="9" id="KW-0472">Membrane</keyword>
<proteinExistence type="predicted"/>
<keyword evidence="14" id="KW-1185">Reference proteome</keyword>
<keyword evidence="3" id="KW-0813">Transport</keyword>
<organism evidence="13 14">
    <name type="scientific">Dasania phycosphaerae</name>
    <dbReference type="NCBI Taxonomy" id="2950436"/>
    <lineage>
        <taxon>Bacteria</taxon>
        <taxon>Pseudomonadati</taxon>
        <taxon>Pseudomonadota</taxon>
        <taxon>Gammaproteobacteria</taxon>
        <taxon>Cellvibrionales</taxon>
        <taxon>Spongiibacteraceae</taxon>
        <taxon>Dasania</taxon>
    </lineage>
</organism>
<dbReference type="Gene3D" id="2.40.160.10">
    <property type="entry name" value="Porin"/>
    <property type="match status" value="1"/>
</dbReference>
<evidence type="ECO:0000256" key="8">
    <source>
        <dbReference type="ARBA" id="ARBA00023114"/>
    </source>
</evidence>
<evidence type="ECO:0000256" key="4">
    <source>
        <dbReference type="ARBA" id="ARBA00022452"/>
    </source>
</evidence>
<dbReference type="InterPro" id="IPR023614">
    <property type="entry name" value="Porin_dom_sf"/>
</dbReference>
<evidence type="ECO:0000256" key="11">
    <source>
        <dbReference type="SAM" id="SignalP"/>
    </source>
</evidence>
<dbReference type="AlphaFoldDB" id="A0A9J6RQZ6"/>
<evidence type="ECO:0000256" key="2">
    <source>
        <dbReference type="ARBA" id="ARBA00011233"/>
    </source>
</evidence>
<evidence type="ECO:0000256" key="1">
    <source>
        <dbReference type="ARBA" id="ARBA00004571"/>
    </source>
</evidence>
<dbReference type="EMBL" id="JAPTGG010000018">
    <property type="protein sequence ID" value="MCZ0866892.1"/>
    <property type="molecule type" value="Genomic_DNA"/>
</dbReference>
<keyword evidence="5" id="KW-0812">Transmembrane</keyword>
<dbReference type="Pfam" id="PF13609">
    <property type="entry name" value="Porin_4"/>
    <property type="match status" value="1"/>
</dbReference>
<comment type="caution">
    <text evidence="13">The sequence shown here is derived from an EMBL/GenBank/DDBJ whole genome shotgun (WGS) entry which is preliminary data.</text>
</comment>
<feature type="signal peptide" evidence="11">
    <location>
        <begin position="1"/>
        <end position="24"/>
    </location>
</feature>
<evidence type="ECO:0000256" key="9">
    <source>
        <dbReference type="ARBA" id="ARBA00023136"/>
    </source>
</evidence>
<dbReference type="InterPro" id="IPR050298">
    <property type="entry name" value="Gram-neg_bact_OMP"/>
</dbReference>
<feature type="domain" description="Porin" evidence="12">
    <location>
        <begin position="10"/>
        <end position="307"/>
    </location>
</feature>
<keyword evidence="10" id="KW-0998">Cell outer membrane</keyword>
<dbReference type="GO" id="GO:0046930">
    <property type="term" value="C:pore complex"/>
    <property type="evidence" value="ECO:0007669"/>
    <property type="project" value="UniProtKB-KW"/>
</dbReference>
<evidence type="ECO:0000256" key="7">
    <source>
        <dbReference type="ARBA" id="ARBA00023065"/>
    </source>
</evidence>
<gene>
    <name evidence="13" type="ORF">O0V09_16915</name>
</gene>
<evidence type="ECO:0000313" key="14">
    <source>
        <dbReference type="Proteomes" id="UP001069090"/>
    </source>
</evidence>
<dbReference type="PANTHER" id="PTHR34501:SF9">
    <property type="entry name" value="MAJOR OUTER MEMBRANE PROTEIN P.IA"/>
    <property type="match status" value="1"/>
</dbReference>
<dbReference type="RefSeq" id="WP_258332843.1">
    <property type="nucleotide sequence ID" value="NZ_JAPTGG010000018.1"/>
</dbReference>
<dbReference type="CDD" id="cd00342">
    <property type="entry name" value="gram_neg_porins"/>
    <property type="match status" value="1"/>
</dbReference>
<dbReference type="InterPro" id="IPR033900">
    <property type="entry name" value="Gram_neg_porin_domain"/>
</dbReference>
<evidence type="ECO:0000256" key="10">
    <source>
        <dbReference type="ARBA" id="ARBA00023237"/>
    </source>
</evidence>
<comment type="subcellular location">
    <subcellularLocation>
        <location evidence="1">Cell outer membrane</location>
        <topology evidence="1">Multi-pass membrane protein</topology>
    </subcellularLocation>
</comment>
<dbReference type="GO" id="GO:0009279">
    <property type="term" value="C:cell outer membrane"/>
    <property type="evidence" value="ECO:0007669"/>
    <property type="project" value="UniProtKB-SubCell"/>
</dbReference>
<reference evidence="13 14" key="1">
    <citation type="submission" date="2022-12" db="EMBL/GenBank/DDBJ databases">
        <title>Dasania phycosphaerae sp. nov., isolated from particulate material of the south coast of Korea.</title>
        <authorList>
            <person name="Jiang Y."/>
        </authorList>
    </citation>
    <scope>NUCLEOTIDE SEQUENCE [LARGE SCALE GENOMIC DNA]</scope>
    <source>
        <strain evidence="13 14">GY-19</strain>
    </source>
</reference>
<keyword evidence="8" id="KW-0626">Porin</keyword>
<comment type="subunit">
    <text evidence="2">Homotrimer.</text>
</comment>
<evidence type="ECO:0000259" key="12">
    <source>
        <dbReference type="Pfam" id="PF13609"/>
    </source>
</evidence>
<keyword evidence="4" id="KW-1134">Transmembrane beta strand</keyword>
<feature type="chain" id="PRO_5039940619" evidence="11">
    <location>
        <begin position="25"/>
        <end position="327"/>
    </location>
</feature>
<dbReference type="GO" id="GO:0034220">
    <property type="term" value="P:monoatomic ion transmembrane transport"/>
    <property type="evidence" value="ECO:0007669"/>
    <property type="project" value="InterPro"/>
</dbReference>
<dbReference type="Proteomes" id="UP001069090">
    <property type="component" value="Unassembled WGS sequence"/>
</dbReference>
<accession>A0A9J6RQZ6</accession>
<sequence length="327" mass="35576">MKPSNLALAIAALSGAVLATPALAENDITIYGKANLSLNQVDYETDPEDQWNLTSNASRIGVKGSVAINDELKAIYKMEYEVAIDDGDSDGDEFKQRNIYVGLQGTWGTVIGGKHDTPTKLIGKPVDRFNDLELGDIKNLLEGENRESNIVIYSSPKFAENFSASVAFIPGEDSDDSDGETNDGLADATSIALSFKNEQVYAAIANDSEVDGWDLTRLAADFTLSDKAKAGFIFQDGELSDGDVEQTGYIFSGQYTIDKIVLKAQYGMSTYDFGAIETDLTQITIGADYKINKAVKAYTYYSNIETDIETDTTYDDSVFSVGLEVKF</sequence>
<name>A0A9J6RQZ6_9GAMM</name>
<evidence type="ECO:0000256" key="3">
    <source>
        <dbReference type="ARBA" id="ARBA00022448"/>
    </source>
</evidence>
<keyword evidence="7" id="KW-0406">Ion transport</keyword>
<evidence type="ECO:0000313" key="13">
    <source>
        <dbReference type="EMBL" id="MCZ0866892.1"/>
    </source>
</evidence>
<keyword evidence="6 11" id="KW-0732">Signal</keyword>
<protein>
    <submittedName>
        <fullName evidence="13">Porin</fullName>
    </submittedName>
</protein>
<evidence type="ECO:0000256" key="6">
    <source>
        <dbReference type="ARBA" id="ARBA00022729"/>
    </source>
</evidence>
<evidence type="ECO:0000256" key="5">
    <source>
        <dbReference type="ARBA" id="ARBA00022692"/>
    </source>
</evidence>
<dbReference type="PANTHER" id="PTHR34501">
    <property type="entry name" value="PROTEIN YDDL-RELATED"/>
    <property type="match status" value="1"/>
</dbReference>
<dbReference type="InterPro" id="IPR001702">
    <property type="entry name" value="Porin_Gram-ve"/>
</dbReference>
<dbReference type="GO" id="GO:0015288">
    <property type="term" value="F:porin activity"/>
    <property type="evidence" value="ECO:0007669"/>
    <property type="project" value="UniProtKB-KW"/>
</dbReference>
<dbReference type="PRINTS" id="PR00182">
    <property type="entry name" value="ECOLNEIPORIN"/>
</dbReference>
<dbReference type="SUPFAM" id="SSF56935">
    <property type="entry name" value="Porins"/>
    <property type="match status" value="1"/>
</dbReference>